<dbReference type="InterPro" id="IPR023799">
    <property type="entry name" value="RbfA_dom_sf"/>
</dbReference>
<reference evidence="4 5" key="2">
    <citation type="submission" date="2019-01" db="EMBL/GenBank/DDBJ databases">
        <title>Tautonia sociabilis, a novel thermotolerant planctomycete of Isosphaeraceae family, isolated from a 4000 m deep subterranean habitat.</title>
        <authorList>
            <person name="Kovaleva O.L."/>
            <person name="Elcheninov A.G."/>
            <person name="Van Heerden E."/>
            <person name="Toshchakov S.V."/>
            <person name="Novikov A."/>
            <person name="Bonch-Osmolovskaya E.A."/>
            <person name="Kublanov I.V."/>
        </authorList>
    </citation>
    <scope>NUCLEOTIDE SEQUENCE [LARGE SCALE GENOMIC DNA]</scope>
    <source>
        <strain evidence="4 5">GM2012</strain>
    </source>
</reference>
<accession>A0A432MID2</accession>
<dbReference type="PANTHER" id="PTHR33515:SF1">
    <property type="entry name" value="RIBOSOME-BINDING FACTOR A, CHLOROPLASTIC-RELATED"/>
    <property type="match status" value="1"/>
</dbReference>
<dbReference type="GO" id="GO:0030490">
    <property type="term" value="P:maturation of SSU-rRNA"/>
    <property type="evidence" value="ECO:0007669"/>
    <property type="project" value="UniProtKB-UniRule"/>
</dbReference>
<dbReference type="Proteomes" id="UP000280296">
    <property type="component" value="Unassembled WGS sequence"/>
</dbReference>
<dbReference type="RefSeq" id="WP_126726241.1">
    <property type="nucleotide sequence ID" value="NZ_RYZH01000028.1"/>
</dbReference>
<proteinExistence type="inferred from homology"/>
<gene>
    <name evidence="2 4" type="primary">rbfA</name>
    <name evidence="4" type="ORF">TsocGM_14775</name>
</gene>
<feature type="region of interest" description="Disordered" evidence="3">
    <location>
        <begin position="114"/>
        <end position="172"/>
    </location>
</feature>
<keyword evidence="2" id="KW-0963">Cytoplasm</keyword>
<dbReference type="OrthoDB" id="307788at2"/>
<dbReference type="SUPFAM" id="SSF89919">
    <property type="entry name" value="Ribosome-binding factor A, RbfA"/>
    <property type="match status" value="1"/>
</dbReference>
<organism evidence="4 5">
    <name type="scientific">Tautonia sociabilis</name>
    <dbReference type="NCBI Taxonomy" id="2080755"/>
    <lineage>
        <taxon>Bacteria</taxon>
        <taxon>Pseudomonadati</taxon>
        <taxon>Planctomycetota</taxon>
        <taxon>Planctomycetia</taxon>
        <taxon>Isosphaerales</taxon>
        <taxon>Isosphaeraceae</taxon>
        <taxon>Tautonia</taxon>
    </lineage>
</organism>
<sequence>MPSHRIERLNEAVREVVSSAVLFEVADPRVQGVTVLNAEVAADLKHATVFVSVMGDEGKQKLALRGLQSAAGFLQSRLASRLKTRYTPLLSFKLDQGVKRSVAMSRLIDETLAADRRARGEPDPTEAGVQPSVEDSSEPVPSPSADGDVDVHLAVDTDTDTESPGADRLPAE</sequence>
<reference evidence="4 5" key="1">
    <citation type="submission" date="2018-12" db="EMBL/GenBank/DDBJ databases">
        <authorList>
            <person name="Toschakov S.V."/>
        </authorList>
    </citation>
    <scope>NUCLEOTIDE SEQUENCE [LARGE SCALE GENOMIC DNA]</scope>
    <source>
        <strain evidence="4 5">GM2012</strain>
    </source>
</reference>
<dbReference type="PANTHER" id="PTHR33515">
    <property type="entry name" value="RIBOSOME-BINDING FACTOR A, CHLOROPLASTIC-RELATED"/>
    <property type="match status" value="1"/>
</dbReference>
<dbReference type="GO" id="GO:0043024">
    <property type="term" value="F:ribosomal small subunit binding"/>
    <property type="evidence" value="ECO:0007669"/>
    <property type="project" value="TreeGrafter"/>
</dbReference>
<comment type="caution">
    <text evidence="4">The sequence shown here is derived from an EMBL/GenBank/DDBJ whole genome shotgun (WGS) entry which is preliminary data.</text>
</comment>
<evidence type="ECO:0000256" key="3">
    <source>
        <dbReference type="SAM" id="MobiDB-lite"/>
    </source>
</evidence>
<dbReference type="HAMAP" id="MF_00003">
    <property type="entry name" value="RbfA"/>
    <property type="match status" value="1"/>
</dbReference>
<protein>
    <recommendedName>
        <fullName evidence="2">Ribosome-binding factor A</fullName>
    </recommendedName>
</protein>
<comment type="subunit">
    <text evidence="2">Monomer. Binds 30S ribosomal subunits, but not 50S ribosomal subunits or 70S ribosomes.</text>
</comment>
<dbReference type="NCBIfam" id="TIGR00082">
    <property type="entry name" value="rbfA"/>
    <property type="match status" value="1"/>
</dbReference>
<evidence type="ECO:0000313" key="5">
    <source>
        <dbReference type="Proteomes" id="UP000280296"/>
    </source>
</evidence>
<comment type="similarity">
    <text evidence="2">Belongs to the RbfA family.</text>
</comment>
<dbReference type="AlphaFoldDB" id="A0A432MID2"/>
<dbReference type="InterPro" id="IPR000238">
    <property type="entry name" value="RbfA"/>
</dbReference>
<comment type="function">
    <text evidence="2">One of several proteins that assist in the late maturation steps of the functional core of the 30S ribosomal subunit. Associates with free 30S ribosomal subunits (but not with 30S subunits that are part of 70S ribosomes or polysomes). Required for efficient processing of 16S rRNA. May interact with the 5'-terminal helix region of 16S rRNA.</text>
</comment>
<dbReference type="EMBL" id="RYZH01000028">
    <property type="protein sequence ID" value="RUL86906.1"/>
    <property type="molecule type" value="Genomic_DNA"/>
</dbReference>
<keyword evidence="1 2" id="KW-0690">Ribosome biogenesis</keyword>
<dbReference type="Pfam" id="PF02033">
    <property type="entry name" value="RBFA"/>
    <property type="match status" value="1"/>
</dbReference>
<dbReference type="InterPro" id="IPR015946">
    <property type="entry name" value="KH_dom-like_a/b"/>
</dbReference>
<comment type="subcellular location">
    <subcellularLocation>
        <location evidence="2">Cytoplasm</location>
    </subcellularLocation>
</comment>
<dbReference type="GO" id="GO:0005829">
    <property type="term" value="C:cytosol"/>
    <property type="evidence" value="ECO:0007669"/>
    <property type="project" value="TreeGrafter"/>
</dbReference>
<evidence type="ECO:0000256" key="2">
    <source>
        <dbReference type="HAMAP-Rule" id="MF_00003"/>
    </source>
</evidence>
<dbReference type="Gene3D" id="3.30.300.20">
    <property type="match status" value="1"/>
</dbReference>
<name>A0A432MID2_9BACT</name>
<evidence type="ECO:0000313" key="4">
    <source>
        <dbReference type="EMBL" id="RUL86906.1"/>
    </source>
</evidence>
<keyword evidence="5" id="KW-1185">Reference proteome</keyword>
<evidence type="ECO:0000256" key="1">
    <source>
        <dbReference type="ARBA" id="ARBA00022517"/>
    </source>
</evidence>